<feature type="region of interest" description="Disordered" evidence="1">
    <location>
        <begin position="280"/>
        <end position="414"/>
    </location>
</feature>
<organism evidence="2 3">
    <name type="scientific">Marssonina brunnea f. sp. multigermtubi (strain MB_m1)</name>
    <name type="common">Marssonina leaf spot fungus</name>
    <dbReference type="NCBI Taxonomy" id="1072389"/>
    <lineage>
        <taxon>Eukaryota</taxon>
        <taxon>Fungi</taxon>
        <taxon>Dikarya</taxon>
        <taxon>Ascomycota</taxon>
        <taxon>Pezizomycotina</taxon>
        <taxon>Leotiomycetes</taxon>
        <taxon>Helotiales</taxon>
        <taxon>Drepanopezizaceae</taxon>
        <taxon>Drepanopeziza</taxon>
    </lineage>
</organism>
<evidence type="ECO:0000256" key="1">
    <source>
        <dbReference type="SAM" id="MobiDB-lite"/>
    </source>
</evidence>
<evidence type="ECO:0000313" key="3">
    <source>
        <dbReference type="Proteomes" id="UP000006753"/>
    </source>
</evidence>
<keyword evidence="3" id="KW-1185">Reference proteome</keyword>
<dbReference type="Proteomes" id="UP000006753">
    <property type="component" value="Unassembled WGS sequence"/>
</dbReference>
<dbReference type="OrthoDB" id="10394440at2759"/>
<gene>
    <name evidence="2" type="ORF">MBM_05992</name>
</gene>
<feature type="region of interest" description="Disordered" evidence="1">
    <location>
        <begin position="1"/>
        <end position="103"/>
    </location>
</feature>
<dbReference type="KEGG" id="mbe:MBM_05992"/>
<dbReference type="RefSeq" id="XP_007293881.1">
    <property type="nucleotide sequence ID" value="XM_007293819.1"/>
</dbReference>
<feature type="compositionally biased region" description="Low complexity" evidence="1">
    <location>
        <begin position="78"/>
        <end position="94"/>
    </location>
</feature>
<evidence type="ECO:0000313" key="2">
    <source>
        <dbReference type="EMBL" id="EKD15981.1"/>
    </source>
</evidence>
<dbReference type="EMBL" id="JH921440">
    <property type="protein sequence ID" value="EKD15981.1"/>
    <property type="molecule type" value="Genomic_DNA"/>
</dbReference>
<accession>K1WSE6</accession>
<feature type="compositionally biased region" description="Low complexity" evidence="1">
    <location>
        <begin position="54"/>
        <end position="70"/>
    </location>
</feature>
<dbReference type="AlphaFoldDB" id="K1WSE6"/>
<dbReference type="InParanoid" id="K1WSE6"/>
<feature type="compositionally biased region" description="Basic and acidic residues" evidence="1">
    <location>
        <begin position="280"/>
        <end position="330"/>
    </location>
</feature>
<feature type="compositionally biased region" description="Low complexity" evidence="1">
    <location>
        <begin position="398"/>
        <end position="414"/>
    </location>
</feature>
<proteinExistence type="predicted"/>
<dbReference type="HOGENOM" id="CLU_664064_0_0_1"/>
<name>K1WSE6_MARBU</name>
<protein>
    <submittedName>
        <fullName evidence="2">Uncharacterized protein</fullName>
    </submittedName>
</protein>
<sequence>MPRFSFRLWKSQKAQAHEEDEEDTSDEECKHFECEAEPEGDDRPRSCTPDDPGAPQIQSAHPAQPAQPANQHDRRPSRQPSTSRLRPQPQPQTQKPAQHRFPKHTQEFVRALNKSIKKTKARDRAMLIEVYTKFLQQVPLEHPAIDDPALFLELARDYFQHGAKTDRKVVVCVVDPMCPPCGVPSGPQFDHQVKVSTSEFELLRSYRQHRREAACECGLELQKKWPGLSMTDKRHRVLRDMEVAERIAEEQEKCALMGERAVAPNKARVDGGGKERIVRERPTMSEWKEQQERNRVEEEEKMRARTMRENAARKVREEAWRREKLEKQRAAEASSSQARIPPHQGQAEAGGDEKPAEIDEQIEGNLRESPRGCLKPGNATSPKQEKSVRLNDGISEHIIAPTTSITSIPRSPSR</sequence>
<reference evidence="2 3" key="1">
    <citation type="journal article" date="2012" name="BMC Genomics">
        <title>Sequencing the genome of Marssonina brunnea reveals fungus-poplar co-evolution.</title>
        <authorList>
            <person name="Zhu S."/>
            <person name="Cao Y.-Z."/>
            <person name="Jiang C."/>
            <person name="Tan B.-Y."/>
            <person name="Wang Z."/>
            <person name="Feng S."/>
            <person name="Zhang L."/>
            <person name="Su X.-H."/>
            <person name="Brejova B."/>
            <person name="Vinar T."/>
            <person name="Xu M."/>
            <person name="Wang M.-X."/>
            <person name="Zhang S.-G."/>
            <person name="Huang M.-R."/>
            <person name="Wu R."/>
            <person name="Zhou Y."/>
        </authorList>
    </citation>
    <scope>NUCLEOTIDE SEQUENCE [LARGE SCALE GENOMIC DNA]</scope>
    <source>
        <strain evidence="2 3">MB_m1</strain>
    </source>
</reference>
<dbReference type="GeneID" id="18761927"/>